<dbReference type="AlphaFoldDB" id="A0A7I8JFD9"/>
<dbReference type="Proteomes" id="UP001189122">
    <property type="component" value="Unassembled WGS sequence"/>
</dbReference>
<evidence type="ECO:0000313" key="3">
    <source>
        <dbReference type="Proteomes" id="UP001189122"/>
    </source>
</evidence>
<reference evidence="2 3" key="1">
    <citation type="submission" date="2019-12" db="EMBL/GenBank/DDBJ databases">
        <authorList>
            <person name="Scholz U."/>
            <person name="Mascher M."/>
            <person name="Fiebig A."/>
        </authorList>
    </citation>
    <scope>NUCLEOTIDE SEQUENCE</scope>
</reference>
<protein>
    <submittedName>
        <fullName evidence="2">Uncharacterized protein</fullName>
    </submittedName>
</protein>
<dbReference type="EMBL" id="LR743599">
    <property type="protein sequence ID" value="CAA2629655.1"/>
    <property type="molecule type" value="Genomic_DNA"/>
</dbReference>
<feature type="region of interest" description="Disordered" evidence="1">
    <location>
        <begin position="1"/>
        <end position="65"/>
    </location>
</feature>
<proteinExistence type="predicted"/>
<sequence>MVGAVGLTPRGPSTLSSGQAKDASAEAASPSPTATSSWPAAMPLSMSPTAPRSLKPLGSISQRSL</sequence>
<accession>A0A7I8JFD9</accession>
<keyword evidence="3" id="KW-1185">Reference proteome</keyword>
<name>A0A7I8JFD9_SPIIN</name>
<organism evidence="2">
    <name type="scientific">Spirodela intermedia</name>
    <name type="common">Intermediate duckweed</name>
    <dbReference type="NCBI Taxonomy" id="51605"/>
    <lineage>
        <taxon>Eukaryota</taxon>
        <taxon>Viridiplantae</taxon>
        <taxon>Streptophyta</taxon>
        <taxon>Embryophyta</taxon>
        <taxon>Tracheophyta</taxon>
        <taxon>Spermatophyta</taxon>
        <taxon>Magnoliopsida</taxon>
        <taxon>Liliopsida</taxon>
        <taxon>Araceae</taxon>
        <taxon>Lemnoideae</taxon>
        <taxon>Spirodela</taxon>
    </lineage>
</organism>
<evidence type="ECO:0000313" key="2">
    <source>
        <dbReference type="EMBL" id="CAA2629655.1"/>
    </source>
</evidence>
<evidence type="ECO:0000256" key="1">
    <source>
        <dbReference type="SAM" id="MobiDB-lite"/>
    </source>
</evidence>
<feature type="compositionally biased region" description="Low complexity" evidence="1">
    <location>
        <begin position="25"/>
        <end position="41"/>
    </location>
</feature>
<dbReference type="EMBL" id="CACRZD030000012">
    <property type="protein sequence ID" value="CAA6668898.1"/>
    <property type="molecule type" value="Genomic_DNA"/>
</dbReference>
<gene>
    <name evidence="2" type="ORF">SI7747_12015293</name>
</gene>